<reference evidence="2 3" key="1">
    <citation type="submission" date="2017-08" db="EMBL/GenBank/DDBJ databases">
        <title>Acidophilic green algal genome provides insights into adaptation to an acidic environment.</title>
        <authorList>
            <person name="Hirooka S."/>
            <person name="Hirose Y."/>
            <person name="Kanesaki Y."/>
            <person name="Higuchi S."/>
            <person name="Fujiwara T."/>
            <person name="Onuma R."/>
            <person name="Era A."/>
            <person name="Ohbayashi R."/>
            <person name="Uzuka A."/>
            <person name="Nozaki H."/>
            <person name="Yoshikawa H."/>
            <person name="Miyagishima S.Y."/>
        </authorList>
    </citation>
    <scope>NUCLEOTIDE SEQUENCE [LARGE SCALE GENOMIC DNA]</scope>
    <source>
        <strain evidence="2 3">NIES-2499</strain>
    </source>
</reference>
<evidence type="ECO:0000256" key="1">
    <source>
        <dbReference type="SAM" id="SignalP"/>
    </source>
</evidence>
<gene>
    <name evidence="2" type="ORF">CEUSTIGMA_g6517.t1</name>
</gene>
<feature type="chain" id="PRO_5012603293" evidence="1">
    <location>
        <begin position="26"/>
        <end position="496"/>
    </location>
</feature>
<evidence type="ECO:0000313" key="3">
    <source>
        <dbReference type="Proteomes" id="UP000232323"/>
    </source>
</evidence>
<comment type="caution">
    <text evidence="2">The sequence shown here is derived from an EMBL/GenBank/DDBJ whole genome shotgun (WGS) entry which is preliminary data.</text>
</comment>
<keyword evidence="3" id="KW-1185">Reference proteome</keyword>
<sequence length="496" mass="53189">MKTSITVFALVFAWAFGALPLLSLARDDDETLSISLLKSVSHRYIGSSSYPHASSMMQMSGDGHSVLCDGQEISEAATGKFECWGSFYWKYKNASSLMAAMCDGHFIYIPAPSSTKVVACEGLHHYFGKFQKTCPKTGDTVLKFYGTGCLGTSSSIMSSTTSQEENFASLYATIDTQLQSSGFRRSDPGLHHELKMLKTPPANTLNAYKGSVESRCDGEGGVMHGAKWGTSDKVEEEQDSEDTRLVYMGLRDVVESQLGPMAYEPLDPLHVHSPIKRPTVGGQRLEDALETPPASGNLISAMVMLARKGAPITTHISAASQNGALCEVTCNGRPAWFHGMWPCWGVLNVSCSKGEGSYIQSSSLLPASHITKAYNALITESEVKTGAPTTSAAAAARRFMITVSADGAAERSNAFKTGGSGSFSAACKGVWTGYLGKMCLGLTMQHMAASWPTGSMDNFWVCSGKLGVRMHEGPDYASSGHFCGGNEVSRMVYTKE</sequence>
<protein>
    <submittedName>
        <fullName evidence="2">Uncharacterized protein</fullName>
    </submittedName>
</protein>
<dbReference type="Proteomes" id="UP000232323">
    <property type="component" value="Unassembled WGS sequence"/>
</dbReference>
<dbReference type="EMBL" id="BEGY01000039">
    <property type="protein sequence ID" value="GAX79077.1"/>
    <property type="molecule type" value="Genomic_DNA"/>
</dbReference>
<accession>A0A250X7N4</accession>
<proteinExistence type="predicted"/>
<keyword evidence="1" id="KW-0732">Signal</keyword>
<dbReference type="AlphaFoldDB" id="A0A250X7N4"/>
<evidence type="ECO:0000313" key="2">
    <source>
        <dbReference type="EMBL" id="GAX79077.1"/>
    </source>
</evidence>
<name>A0A250X7N4_9CHLO</name>
<organism evidence="2 3">
    <name type="scientific">Chlamydomonas eustigma</name>
    <dbReference type="NCBI Taxonomy" id="1157962"/>
    <lineage>
        <taxon>Eukaryota</taxon>
        <taxon>Viridiplantae</taxon>
        <taxon>Chlorophyta</taxon>
        <taxon>core chlorophytes</taxon>
        <taxon>Chlorophyceae</taxon>
        <taxon>CS clade</taxon>
        <taxon>Chlamydomonadales</taxon>
        <taxon>Chlamydomonadaceae</taxon>
        <taxon>Chlamydomonas</taxon>
    </lineage>
</organism>
<feature type="signal peptide" evidence="1">
    <location>
        <begin position="1"/>
        <end position="25"/>
    </location>
</feature>